<organism evidence="2">
    <name type="scientific">Mesocestoides corti</name>
    <name type="common">Flatworm</name>
    <dbReference type="NCBI Taxonomy" id="53468"/>
    <lineage>
        <taxon>Eukaryota</taxon>
        <taxon>Metazoa</taxon>
        <taxon>Spiralia</taxon>
        <taxon>Lophotrochozoa</taxon>
        <taxon>Platyhelminthes</taxon>
        <taxon>Cestoda</taxon>
        <taxon>Eucestoda</taxon>
        <taxon>Cyclophyllidea</taxon>
        <taxon>Mesocestoididae</taxon>
        <taxon>Mesocestoides</taxon>
    </lineage>
</organism>
<protein>
    <submittedName>
        <fullName evidence="2">Uncharacterized protein</fullName>
    </submittedName>
</protein>
<evidence type="ECO:0000313" key="2">
    <source>
        <dbReference type="WBParaSite" id="MCU_000860-RA"/>
    </source>
</evidence>
<feature type="compositionally biased region" description="Basic and acidic residues" evidence="1">
    <location>
        <begin position="15"/>
        <end position="25"/>
    </location>
</feature>
<evidence type="ECO:0000256" key="1">
    <source>
        <dbReference type="SAM" id="MobiDB-lite"/>
    </source>
</evidence>
<reference evidence="2" key="1">
    <citation type="submission" date="2019-11" db="UniProtKB">
        <authorList>
            <consortium name="WormBaseParasite"/>
        </authorList>
    </citation>
    <scope>IDENTIFICATION</scope>
</reference>
<accession>A0A5K3EIR5</accession>
<sequence length="71" mass="7918">MNKTGKTEQALLTNHEPEPQVRRLPSESTTLASSLITCCTSVVFNSDKGLVFDSRYSIASHRCHQCRIPEP</sequence>
<name>A0A5K3EIR5_MESCO</name>
<dbReference type="WBParaSite" id="MCU_000860-RA">
    <property type="protein sequence ID" value="MCU_000860-RA"/>
    <property type="gene ID" value="MCU_000860"/>
</dbReference>
<feature type="region of interest" description="Disordered" evidence="1">
    <location>
        <begin position="1"/>
        <end position="26"/>
    </location>
</feature>
<dbReference type="AlphaFoldDB" id="A0A5K3EIR5"/>
<proteinExistence type="predicted"/>